<evidence type="ECO:0000256" key="7">
    <source>
        <dbReference type="ARBA" id="ARBA00022490"/>
    </source>
</evidence>
<evidence type="ECO:0000256" key="10">
    <source>
        <dbReference type="ARBA" id="ARBA00022794"/>
    </source>
</evidence>
<dbReference type="PANTHER" id="PTHR11711">
    <property type="entry name" value="ADP RIBOSYLATION FACTOR-RELATED"/>
    <property type="match status" value="1"/>
</dbReference>
<evidence type="ECO:0000256" key="12">
    <source>
        <dbReference type="ARBA" id="ARBA00023136"/>
    </source>
</evidence>
<dbReference type="InterPro" id="IPR024156">
    <property type="entry name" value="Small_GTPase_ARF"/>
</dbReference>
<keyword evidence="12" id="KW-0472">Membrane</keyword>
<keyword evidence="17" id="KW-0460">Magnesium</keyword>
<gene>
    <name evidence="19" type="ORF">DGYR_LOCUS254</name>
</gene>
<name>A0A7I8V6L0_9ANNE</name>
<dbReference type="SMART" id="SM00178">
    <property type="entry name" value="SAR"/>
    <property type="match status" value="1"/>
</dbReference>
<dbReference type="Pfam" id="PF00025">
    <property type="entry name" value="Arf"/>
    <property type="match status" value="1"/>
</dbReference>
<keyword evidence="17" id="KW-0479">Metal-binding</keyword>
<evidence type="ECO:0000256" key="9">
    <source>
        <dbReference type="ARBA" id="ARBA00022741"/>
    </source>
</evidence>
<keyword evidence="8" id="KW-0519">Myristate</keyword>
<sequence length="193" mass="21993">MGIFSKLAEWLGVKRKECNIVVVGLDNSGKTTILNKLKPDDSQTSDIVPTIGFNVENFSSKSLQFNAFDMSGQGRYRNLWEHYYKDCQGVIFVIDSADKLRMPVAKDELDQLIQHPDLVSKRVPVLFFANKMDHRDALSSVKCSTLLKLDEISNKPWHICASNAITGEGLDEGVNWLSDQIKSYLRDLERRRR</sequence>
<evidence type="ECO:0000313" key="20">
    <source>
        <dbReference type="Proteomes" id="UP000549394"/>
    </source>
</evidence>
<evidence type="ECO:0000256" key="18">
    <source>
        <dbReference type="RuleBase" id="RU003925"/>
    </source>
</evidence>
<dbReference type="Proteomes" id="UP000549394">
    <property type="component" value="Unassembled WGS sequence"/>
</dbReference>
<dbReference type="InterPro" id="IPR005225">
    <property type="entry name" value="Small_GTP-bd"/>
</dbReference>
<feature type="binding site" evidence="17">
    <location>
        <position position="50"/>
    </location>
    <ligand>
        <name>Mg(2+)</name>
        <dbReference type="ChEBI" id="CHEBI:18420"/>
    </ligand>
</feature>
<dbReference type="InterPro" id="IPR041839">
    <property type="entry name" value="Arl6"/>
</dbReference>
<reference evidence="19 20" key="1">
    <citation type="submission" date="2020-08" db="EMBL/GenBank/DDBJ databases">
        <authorList>
            <person name="Hejnol A."/>
        </authorList>
    </citation>
    <scope>NUCLEOTIDE SEQUENCE [LARGE SCALE GENOMIC DNA]</scope>
</reference>
<dbReference type="GO" id="GO:0005930">
    <property type="term" value="C:axoneme"/>
    <property type="evidence" value="ECO:0007669"/>
    <property type="project" value="UniProtKB-SubCell"/>
</dbReference>
<dbReference type="GO" id="GO:0005525">
    <property type="term" value="F:GTP binding"/>
    <property type="evidence" value="ECO:0007669"/>
    <property type="project" value="UniProtKB-KW"/>
</dbReference>
<feature type="binding site" evidence="16">
    <location>
        <position position="72"/>
    </location>
    <ligand>
        <name>GTP</name>
        <dbReference type="ChEBI" id="CHEBI:37565"/>
    </ligand>
</feature>
<evidence type="ECO:0000256" key="3">
    <source>
        <dbReference type="ARBA" id="ARBA00004522"/>
    </source>
</evidence>
<dbReference type="PROSITE" id="PS51417">
    <property type="entry name" value="ARF"/>
    <property type="match status" value="1"/>
</dbReference>
<comment type="similarity">
    <text evidence="4 18">Belongs to the small GTPase superfamily. Arf family.</text>
</comment>
<dbReference type="AlphaFoldDB" id="A0A7I8V6L0"/>
<dbReference type="GO" id="GO:0003924">
    <property type="term" value="F:GTPase activity"/>
    <property type="evidence" value="ECO:0007669"/>
    <property type="project" value="InterPro"/>
</dbReference>
<feature type="binding site" evidence="16">
    <location>
        <begin position="130"/>
        <end position="133"/>
    </location>
    <ligand>
        <name>GTP</name>
        <dbReference type="ChEBI" id="CHEBI:37565"/>
    </ligand>
</feature>
<dbReference type="GO" id="GO:0046872">
    <property type="term" value="F:metal ion binding"/>
    <property type="evidence" value="ECO:0007669"/>
    <property type="project" value="UniProtKB-KW"/>
</dbReference>
<keyword evidence="13" id="KW-0206">Cytoskeleton</keyword>
<keyword evidence="20" id="KW-1185">Reference proteome</keyword>
<dbReference type="PROSITE" id="PS51419">
    <property type="entry name" value="RAB"/>
    <property type="match status" value="1"/>
</dbReference>
<organism evidence="19 20">
    <name type="scientific">Dimorphilus gyrociliatus</name>
    <dbReference type="NCBI Taxonomy" id="2664684"/>
    <lineage>
        <taxon>Eukaryota</taxon>
        <taxon>Metazoa</taxon>
        <taxon>Spiralia</taxon>
        <taxon>Lophotrochozoa</taxon>
        <taxon>Annelida</taxon>
        <taxon>Polychaeta</taxon>
        <taxon>Polychaeta incertae sedis</taxon>
        <taxon>Dinophilidae</taxon>
        <taxon>Dimorphilus</taxon>
    </lineage>
</organism>
<comment type="caution">
    <text evidence="19">The sequence shown here is derived from an EMBL/GenBank/DDBJ whole genome shotgun (WGS) entry which is preliminary data.</text>
</comment>
<dbReference type="OrthoDB" id="442317at2759"/>
<evidence type="ECO:0000256" key="15">
    <source>
        <dbReference type="ARBA" id="ARBA00023288"/>
    </source>
</evidence>
<evidence type="ECO:0000256" key="17">
    <source>
        <dbReference type="PIRSR" id="PIRSR606689-2"/>
    </source>
</evidence>
<dbReference type="FunFam" id="3.40.50.300:FF:000457">
    <property type="entry name" value="ADP-ribosylation factor-like protein 6"/>
    <property type="match status" value="1"/>
</dbReference>
<keyword evidence="7" id="KW-0963">Cytoplasm</keyword>
<protein>
    <recommendedName>
        <fullName evidence="5">ADP-ribosylation factor-like protein 6</fullName>
    </recommendedName>
</protein>
<evidence type="ECO:0000313" key="19">
    <source>
        <dbReference type="EMBL" id="CAD5110898.1"/>
    </source>
</evidence>
<comment type="subcellular location">
    <subcellularLocation>
        <location evidence="3">Cell projection</location>
        <location evidence="3">Cilium membrane</location>
        <topology evidence="3">Peripheral membrane protein</topology>
        <orientation evidence="3">Cytoplasmic side</orientation>
    </subcellularLocation>
    <subcellularLocation>
        <location evidence="2">Cytoplasm</location>
        <location evidence="2">Cytoskeleton</location>
        <location evidence="2">Cilium axoneme</location>
    </subcellularLocation>
    <subcellularLocation>
        <location evidence="1">Cytoplasm</location>
        <location evidence="1">Cytoskeleton</location>
        <location evidence="1">Cilium basal body</location>
    </subcellularLocation>
</comment>
<keyword evidence="14" id="KW-0966">Cell projection</keyword>
<evidence type="ECO:0000256" key="2">
    <source>
        <dbReference type="ARBA" id="ARBA00004430"/>
    </source>
</evidence>
<dbReference type="Gene3D" id="3.40.50.300">
    <property type="entry name" value="P-loop containing nucleotide triphosphate hydrolases"/>
    <property type="match status" value="1"/>
</dbReference>
<dbReference type="PRINTS" id="PR00328">
    <property type="entry name" value="SAR1GTPBP"/>
</dbReference>
<evidence type="ECO:0000256" key="1">
    <source>
        <dbReference type="ARBA" id="ARBA00004120"/>
    </source>
</evidence>
<feature type="binding site" evidence="16">
    <location>
        <begin position="24"/>
        <end position="31"/>
    </location>
    <ligand>
        <name>GTP</name>
        <dbReference type="ChEBI" id="CHEBI:37565"/>
    </ligand>
</feature>
<evidence type="ECO:0000256" key="5">
    <source>
        <dbReference type="ARBA" id="ARBA00019766"/>
    </source>
</evidence>
<proteinExistence type="inferred from homology"/>
<dbReference type="CDD" id="cd04157">
    <property type="entry name" value="Arl6"/>
    <property type="match status" value="1"/>
</dbReference>
<evidence type="ECO:0000256" key="11">
    <source>
        <dbReference type="ARBA" id="ARBA00023134"/>
    </source>
</evidence>
<keyword evidence="11 16" id="KW-0342">GTP-binding</keyword>
<feature type="binding site" evidence="17">
    <location>
        <position position="31"/>
    </location>
    <ligand>
        <name>Mg(2+)</name>
        <dbReference type="ChEBI" id="CHEBI:18420"/>
    </ligand>
</feature>
<evidence type="ECO:0000256" key="4">
    <source>
        <dbReference type="ARBA" id="ARBA00010290"/>
    </source>
</evidence>
<dbReference type="GO" id="GO:0060170">
    <property type="term" value="C:ciliary membrane"/>
    <property type="evidence" value="ECO:0007669"/>
    <property type="project" value="UniProtKB-SubCell"/>
</dbReference>
<keyword evidence="9 16" id="KW-0547">Nucleotide-binding</keyword>
<evidence type="ECO:0000256" key="16">
    <source>
        <dbReference type="PIRSR" id="PIRSR606689-1"/>
    </source>
</evidence>
<dbReference type="GO" id="GO:0030030">
    <property type="term" value="P:cell projection organization"/>
    <property type="evidence" value="ECO:0007669"/>
    <property type="project" value="UniProtKB-KW"/>
</dbReference>
<keyword evidence="15" id="KW-0449">Lipoprotein</keyword>
<keyword evidence="6" id="KW-1003">Cell membrane</keyword>
<evidence type="ECO:0000256" key="6">
    <source>
        <dbReference type="ARBA" id="ARBA00022475"/>
    </source>
</evidence>
<evidence type="ECO:0000256" key="13">
    <source>
        <dbReference type="ARBA" id="ARBA00023212"/>
    </source>
</evidence>
<dbReference type="SUPFAM" id="SSF52540">
    <property type="entry name" value="P-loop containing nucleoside triphosphate hydrolases"/>
    <property type="match status" value="1"/>
</dbReference>
<keyword evidence="10" id="KW-0970">Cilium biogenesis/degradation</keyword>
<dbReference type="InterPro" id="IPR027417">
    <property type="entry name" value="P-loop_NTPase"/>
</dbReference>
<dbReference type="SMART" id="SM00177">
    <property type="entry name" value="ARF"/>
    <property type="match status" value="1"/>
</dbReference>
<dbReference type="InterPro" id="IPR006689">
    <property type="entry name" value="Small_GTPase_ARF/SAR"/>
</dbReference>
<evidence type="ECO:0000256" key="8">
    <source>
        <dbReference type="ARBA" id="ARBA00022707"/>
    </source>
</evidence>
<dbReference type="EMBL" id="CAJFCJ010000001">
    <property type="protein sequence ID" value="CAD5110898.1"/>
    <property type="molecule type" value="Genomic_DNA"/>
</dbReference>
<evidence type="ECO:0000256" key="14">
    <source>
        <dbReference type="ARBA" id="ARBA00023273"/>
    </source>
</evidence>
<dbReference type="NCBIfam" id="TIGR00231">
    <property type="entry name" value="small_GTP"/>
    <property type="match status" value="1"/>
</dbReference>
<accession>A0A7I8V6L0</accession>